<gene>
    <name evidence="2" type="ORF">C2S53_014039</name>
</gene>
<feature type="region of interest" description="Disordered" evidence="1">
    <location>
        <begin position="68"/>
        <end position="87"/>
    </location>
</feature>
<evidence type="ECO:0000313" key="3">
    <source>
        <dbReference type="Proteomes" id="UP001190926"/>
    </source>
</evidence>
<organism evidence="2 3">
    <name type="scientific">Perilla frutescens var. hirtella</name>
    <name type="common">Perilla citriodora</name>
    <name type="synonym">Perilla setoyensis</name>
    <dbReference type="NCBI Taxonomy" id="608512"/>
    <lineage>
        <taxon>Eukaryota</taxon>
        <taxon>Viridiplantae</taxon>
        <taxon>Streptophyta</taxon>
        <taxon>Embryophyta</taxon>
        <taxon>Tracheophyta</taxon>
        <taxon>Spermatophyta</taxon>
        <taxon>Magnoliopsida</taxon>
        <taxon>eudicotyledons</taxon>
        <taxon>Gunneridae</taxon>
        <taxon>Pentapetalae</taxon>
        <taxon>asterids</taxon>
        <taxon>lamiids</taxon>
        <taxon>Lamiales</taxon>
        <taxon>Lamiaceae</taxon>
        <taxon>Nepetoideae</taxon>
        <taxon>Elsholtzieae</taxon>
        <taxon>Perilla</taxon>
    </lineage>
</organism>
<accession>A0AAD4NZ34</accession>
<protein>
    <submittedName>
        <fullName evidence="2">Uncharacterized protein</fullName>
    </submittedName>
</protein>
<dbReference type="EMBL" id="SDAM02004199">
    <property type="protein sequence ID" value="KAH6820301.1"/>
    <property type="molecule type" value="Genomic_DNA"/>
</dbReference>
<proteinExistence type="predicted"/>
<keyword evidence="3" id="KW-1185">Reference proteome</keyword>
<comment type="caution">
    <text evidence="2">The sequence shown here is derived from an EMBL/GenBank/DDBJ whole genome shotgun (WGS) entry which is preliminary data.</text>
</comment>
<reference evidence="2 3" key="1">
    <citation type="journal article" date="2021" name="Nat. Commun.">
        <title>Incipient diploidization of the medicinal plant Perilla within 10,000 years.</title>
        <authorList>
            <person name="Zhang Y."/>
            <person name="Shen Q."/>
            <person name="Leng L."/>
            <person name="Zhang D."/>
            <person name="Chen S."/>
            <person name="Shi Y."/>
            <person name="Ning Z."/>
            <person name="Chen S."/>
        </authorList>
    </citation>
    <scope>NUCLEOTIDE SEQUENCE [LARGE SCALE GENOMIC DNA]</scope>
    <source>
        <strain evidence="3">cv. PC099</strain>
    </source>
</reference>
<evidence type="ECO:0000313" key="2">
    <source>
        <dbReference type="EMBL" id="KAH6820301.1"/>
    </source>
</evidence>
<name>A0AAD4NZ34_PERFH</name>
<evidence type="ECO:0000256" key="1">
    <source>
        <dbReference type="SAM" id="MobiDB-lite"/>
    </source>
</evidence>
<sequence length="135" mass="14247">MSCFFVVDLQRHLFTDQRARNLLDCHGISRLEVDPNVPGIRVPLIGVGVELEGKDVVAGVVWPEDSEVSAGEVGGDFGADGGDEEGDVVGEDVVAVGVIRCDDEFDGGFKGGLLALSPEGDQTIEDYLADAVTNQ</sequence>
<dbReference type="Proteomes" id="UP001190926">
    <property type="component" value="Unassembled WGS sequence"/>
</dbReference>
<dbReference type="AlphaFoldDB" id="A0AAD4NZ34"/>